<reference evidence="9" key="1">
    <citation type="journal article" date="2018" name="Nat. Microbiol.">
        <title>Leveraging single-cell genomics to expand the fungal tree of life.</title>
        <authorList>
            <person name="Ahrendt S.R."/>
            <person name="Quandt C.A."/>
            <person name="Ciobanu D."/>
            <person name="Clum A."/>
            <person name="Salamov A."/>
            <person name="Andreopoulos B."/>
            <person name="Cheng J.F."/>
            <person name="Woyke T."/>
            <person name="Pelin A."/>
            <person name="Henrissat B."/>
            <person name="Reynolds N.K."/>
            <person name="Benny G.L."/>
            <person name="Smith M.E."/>
            <person name="James T.Y."/>
            <person name="Grigoriev I.V."/>
        </authorList>
    </citation>
    <scope>NUCLEOTIDE SEQUENCE [LARGE SCALE GENOMIC DNA]</scope>
    <source>
        <strain evidence="9">Benny S71-1</strain>
    </source>
</reference>
<keyword evidence="9" id="KW-1185">Reference proteome</keyword>
<organism evidence="8 9">
    <name type="scientific">Syncephalis pseudoplumigaleata</name>
    <dbReference type="NCBI Taxonomy" id="1712513"/>
    <lineage>
        <taxon>Eukaryota</taxon>
        <taxon>Fungi</taxon>
        <taxon>Fungi incertae sedis</taxon>
        <taxon>Zoopagomycota</taxon>
        <taxon>Zoopagomycotina</taxon>
        <taxon>Zoopagomycetes</taxon>
        <taxon>Zoopagales</taxon>
        <taxon>Piptocephalidaceae</taxon>
        <taxon>Syncephalis</taxon>
    </lineage>
</organism>
<dbReference type="GO" id="GO:0034982">
    <property type="term" value="P:mitochondrial protein processing"/>
    <property type="evidence" value="ECO:0007669"/>
    <property type="project" value="TreeGrafter"/>
</dbReference>
<dbReference type="EMBL" id="KZ990159">
    <property type="protein sequence ID" value="RKP24554.1"/>
    <property type="molecule type" value="Genomic_DNA"/>
</dbReference>
<accession>A0A4P9YX45</accession>
<gene>
    <name evidence="8" type="ORF">SYNPS1DRAFT_23371</name>
</gene>
<dbReference type="GO" id="GO:0005743">
    <property type="term" value="C:mitochondrial inner membrane"/>
    <property type="evidence" value="ECO:0007669"/>
    <property type="project" value="TreeGrafter"/>
</dbReference>
<dbReference type="Proteomes" id="UP000278143">
    <property type="component" value="Unassembled WGS sequence"/>
</dbReference>
<dbReference type="InterPro" id="IPR001915">
    <property type="entry name" value="Peptidase_M48"/>
</dbReference>
<evidence type="ECO:0000256" key="2">
    <source>
        <dbReference type="ARBA" id="ARBA00022723"/>
    </source>
</evidence>
<keyword evidence="4 6" id="KW-0862">Zinc</keyword>
<evidence type="ECO:0000256" key="4">
    <source>
        <dbReference type="ARBA" id="ARBA00022833"/>
    </source>
</evidence>
<sequence length="104" mass="11736">MMLAGGTIGVGTYYITHLETVPMTGRRRFMSISPESEEKLAKISYQSVMQEASIFVRRVAERIIRASGMTDLHWEVFVIDSPIPNAFVLPGGKVFVFTVRIVWL</sequence>
<keyword evidence="2" id="KW-0479">Metal-binding</keyword>
<protein>
    <recommendedName>
        <fullName evidence="7">Peptidase M48 domain-containing protein</fullName>
    </recommendedName>
</protein>
<evidence type="ECO:0000313" key="9">
    <source>
        <dbReference type="Proteomes" id="UP000278143"/>
    </source>
</evidence>
<proteinExistence type="inferred from homology"/>
<keyword evidence="5 6" id="KW-0482">Metalloprotease</keyword>
<evidence type="ECO:0000313" key="8">
    <source>
        <dbReference type="EMBL" id="RKP24554.1"/>
    </source>
</evidence>
<evidence type="ECO:0000259" key="7">
    <source>
        <dbReference type="Pfam" id="PF01435"/>
    </source>
</evidence>
<dbReference type="GO" id="GO:0004222">
    <property type="term" value="F:metalloendopeptidase activity"/>
    <property type="evidence" value="ECO:0007669"/>
    <property type="project" value="InterPro"/>
</dbReference>
<dbReference type="InterPro" id="IPR051156">
    <property type="entry name" value="Mito/Outer_Membr_Metalloprot"/>
</dbReference>
<comment type="cofactor">
    <cofactor evidence="6">
        <name>Zn(2+)</name>
        <dbReference type="ChEBI" id="CHEBI:29105"/>
    </cofactor>
    <text evidence="6">Binds 1 zinc ion per subunit.</text>
</comment>
<comment type="similarity">
    <text evidence="6">Belongs to the peptidase M48 family.</text>
</comment>
<evidence type="ECO:0000256" key="5">
    <source>
        <dbReference type="ARBA" id="ARBA00023049"/>
    </source>
</evidence>
<dbReference type="AlphaFoldDB" id="A0A4P9YX45"/>
<dbReference type="PANTHER" id="PTHR22726:SF1">
    <property type="entry name" value="METALLOENDOPEPTIDASE OMA1, MITOCHONDRIAL"/>
    <property type="match status" value="1"/>
</dbReference>
<evidence type="ECO:0000256" key="6">
    <source>
        <dbReference type="RuleBase" id="RU003983"/>
    </source>
</evidence>
<dbReference type="GO" id="GO:0046872">
    <property type="term" value="F:metal ion binding"/>
    <property type="evidence" value="ECO:0007669"/>
    <property type="project" value="UniProtKB-KW"/>
</dbReference>
<dbReference type="GO" id="GO:0006515">
    <property type="term" value="P:protein quality control for misfolded or incompletely synthesized proteins"/>
    <property type="evidence" value="ECO:0007669"/>
    <property type="project" value="TreeGrafter"/>
</dbReference>
<dbReference type="PANTHER" id="PTHR22726">
    <property type="entry name" value="METALLOENDOPEPTIDASE OMA1"/>
    <property type="match status" value="1"/>
</dbReference>
<evidence type="ECO:0000256" key="3">
    <source>
        <dbReference type="ARBA" id="ARBA00022801"/>
    </source>
</evidence>
<name>A0A4P9YX45_9FUNG</name>
<evidence type="ECO:0000256" key="1">
    <source>
        <dbReference type="ARBA" id="ARBA00022670"/>
    </source>
</evidence>
<feature type="domain" description="Peptidase M48" evidence="7">
    <location>
        <begin position="56"/>
        <end position="98"/>
    </location>
</feature>
<keyword evidence="3 6" id="KW-0378">Hydrolase</keyword>
<keyword evidence="1 6" id="KW-0645">Protease</keyword>
<dbReference type="OrthoDB" id="7464992at2759"/>
<dbReference type="Pfam" id="PF01435">
    <property type="entry name" value="Peptidase_M48"/>
    <property type="match status" value="1"/>
</dbReference>